<gene>
    <name evidence="2" type="ORF">HYC85_002982</name>
</gene>
<sequence length="143" mass="15878">MVRTRESRASSKSFAIIGNTISASSTTESIKSGLCMMMKLWRLLAVGLMFLASVKKEMRSNASSNCNKKNPVKITYCCLQTVLKAFKSMSLVVDIKKPFDLNSRQTLDDSQEIIIKNSMGEMKKEEHARVSGTVAATETKETE</sequence>
<organism evidence="2 3">
    <name type="scientific">Camellia sinensis</name>
    <name type="common">Tea plant</name>
    <name type="synonym">Thea sinensis</name>
    <dbReference type="NCBI Taxonomy" id="4442"/>
    <lineage>
        <taxon>Eukaryota</taxon>
        <taxon>Viridiplantae</taxon>
        <taxon>Streptophyta</taxon>
        <taxon>Embryophyta</taxon>
        <taxon>Tracheophyta</taxon>
        <taxon>Spermatophyta</taxon>
        <taxon>Magnoliopsida</taxon>
        <taxon>eudicotyledons</taxon>
        <taxon>Gunneridae</taxon>
        <taxon>Pentapetalae</taxon>
        <taxon>asterids</taxon>
        <taxon>Ericales</taxon>
        <taxon>Theaceae</taxon>
        <taxon>Camellia</taxon>
    </lineage>
</organism>
<feature type="region of interest" description="Disordered" evidence="1">
    <location>
        <begin position="124"/>
        <end position="143"/>
    </location>
</feature>
<reference evidence="3" key="1">
    <citation type="journal article" date="2020" name="Nat. Commun.">
        <title>Genome assembly of wild tea tree DASZ reveals pedigree and selection history of tea varieties.</title>
        <authorList>
            <person name="Zhang W."/>
            <person name="Zhang Y."/>
            <person name="Qiu H."/>
            <person name="Guo Y."/>
            <person name="Wan H."/>
            <person name="Zhang X."/>
            <person name="Scossa F."/>
            <person name="Alseekh S."/>
            <person name="Zhang Q."/>
            <person name="Wang P."/>
            <person name="Xu L."/>
            <person name="Schmidt M.H."/>
            <person name="Jia X."/>
            <person name="Li D."/>
            <person name="Zhu A."/>
            <person name="Guo F."/>
            <person name="Chen W."/>
            <person name="Ni D."/>
            <person name="Usadel B."/>
            <person name="Fernie A.R."/>
            <person name="Wen W."/>
        </authorList>
    </citation>
    <scope>NUCLEOTIDE SEQUENCE [LARGE SCALE GENOMIC DNA]</scope>
    <source>
        <strain evidence="3">cv. G240</strain>
    </source>
</reference>
<proteinExistence type="predicted"/>
<dbReference type="EMBL" id="JACBKZ010000001">
    <property type="protein sequence ID" value="KAF5961773.1"/>
    <property type="molecule type" value="Genomic_DNA"/>
</dbReference>
<evidence type="ECO:0000313" key="3">
    <source>
        <dbReference type="Proteomes" id="UP000593564"/>
    </source>
</evidence>
<accession>A0A7J7I9T8</accession>
<dbReference type="Proteomes" id="UP000593564">
    <property type="component" value="Unassembled WGS sequence"/>
</dbReference>
<evidence type="ECO:0000313" key="2">
    <source>
        <dbReference type="EMBL" id="KAF5961773.1"/>
    </source>
</evidence>
<reference evidence="2 3" key="2">
    <citation type="submission" date="2020-07" db="EMBL/GenBank/DDBJ databases">
        <title>Genome assembly of wild tea tree DASZ reveals pedigree and selection history of tea varieties.</title>
        <authorList>
            <person name="Zhang W."/>
        </authorList>
    </citation>
    <scope>NUCLEOTIDE SEQUENCE [LARGE SCALE GENOMIC DNA]</scope>
    <source>
        <strain evidence="3">cv. G240</strain>
        <tissue evidence="2">Leaf</tissue>
    </source>
</reference>
<protein>
    <submittedName>
        <fullName evidence="2">Uncharacterized protein</fullName>
    </submittedName>
</protein>
<keyword evidence="3" id="KW-1185">Reference proteome</keyword>
<evidence type="ECO:0000256" key="1">
    <source>
        <dbReference type="SAM" id="MobiDB-lite"/>
    </source>
</evidence>
<name>A0A7J7I9T8_CAMSI</name>
<comment type="caution">
    <text evidence="2">The sequence shown here is derived from an EMBL/GenBank/DDBJ whole genome shotgun (WGS) entry which is preliminary data.</text>
</comment>
<dbReference type="AlphaFoldDB" id="A0A7J7I9T8"/>